<sequence>EIAAIVIGALCGCVGVAVIIRFIVKTIR</sequence>
<dbReference type="PaxDb" id="8022-A0A060YRS4"/>
<reference evidence="2" key="1">
    <citation type="journal article" date="2014" name="Nat. Commun.">
        <title>The rainbow trout genome provides novel insights into evolution after whole-genome duplication in vertebrates.</title>
        <authorList>
            <person name="Berthelot C."/>
            <person name="Brunet F."/>
            <person name="Chalopin D."/>
            <person name="Juanchich A."/>
            <person name="Bernard M."/>
            <person name="Noel B."/>
            <person name="Bento P."/>
            <person name="Da Silva C."/>
            <person name="Labadie K."/>
            <person name="Alberti A."/>
            <person name="Aury J.M."/>
            <person name="Louis A."/>
            <person name="Dehais P."/>
            <person name="Bardou P."/>
            <person name="Montfort J."/>
            <person name="Klopp C."/>
            <person name="Cabau C."/>
            <person name="Gaspin C."/>
            <person name="Thorgaard G.H."/>
            <person name="Boussaha M."/>
            <person name="Quillet E."/>
            <person name="Guyomard R."/>
            <person name="Galiana D."/>
            <person name="Bobe J."/>
            <person name="Volff J.N."/>
            <person name="Genet C."/>
            <person name="Wincker P."/>
            <person name="Jaillon O."/>
            <person name="Roest Crollius H."/>
            <person name="Guiguen Y."/>
        </authorList>
    </citation>
    <scope>NUCLEOTIDE SEQUENCE [LARGE SCALE GENOMIC DNA]</scope>
</reference>
<dbReference type="EMBL" id="FR917133">
    <property type="protein sequence ID" value="CDQ94227.1"/>
    <property type="molecule type" value="Genomic_DNA"/>
</dbReference>
<feature type="transmembrane region" description="Helical" evidence="1">
    <location>
        <begin position="6"/>
        <end position="24"/>
    </location>
</feature>
<reference evidence="2" key="2">
    <citation type="submission" date="2014-03" db="EMBL/GenBank/DDBJ databases">
        <authorList>
            <person name="Genoscope - CEA"/>
        </authorList>
    </citation>
    <scope>NUCLEOTIDE SEQUENCE</scope>
</reference>
<proteinExistence type="predicted"/>
<keyword evidence="1" id="KW-0472">Membrane</keyword>
<protein>
    <submittedName>
        <fullName evidence="2">Uncharacterized protein</fullName>
    </submittedName>
</protein>
<evidence type="ECO:0000313" key="3">
    <source>
        <dbReference type="Proteomes" id="UP000193380"/>
    </source>
</evidence>
<evidence type="ECO:0000313" key="2">
    <source>
        <dbReference type="EMBL" id="CDQ94227.1"/>
    </source>
</evidence>
<dbReference type="AlphaFoldDB" id="A0A060YRS4"/>
<feature type="non-terminal residue" evidence="2">
    <location>
        <position position="1"/>
    </location>
</feature>
<gene>
    <name evidence="2" type="ORF">GSONMT00050275001</name>
</gene>
<keyword evidence="1" id="KW-0812">Transmembrane</keyword>
<name>A0A060YRS4_ONCMY</name>
<evidence type="ECO:0000256" key="1">
    <source>
        <dbReference type="SAM" id="Phobius"/>
    </source>
</evidence>
<keyword evidence="1" id="KW-1133">Transmembrane helix</keyword>
<accession>A0A060YRS4</accession>
<organism evidence="2 3">
    <name type="scientific">Oncorhynchus mykiss</name>
    <name type="common">Rainbow trout</name>
    <name type="synonym">Salmo gairdneri</name>
    <dbReference type="NCBI Taxonomy" id="8022"/>
    <lineage>
        <taxon>Eukaryota</taxon>
        <taxon>Metazoa</taxon>
        <taxon>Chordata</taxon>
        <taxon>Craniata</taxon>
        <taxon>Vertebrata</taxon>
        <taxon>Euteleostomi</taxon>
        <taxon>Actinopterygii</taxon>
        <taxon>Neopterygii</taxon>
        <taxon>Teleostei</taxon>
        <taxon>Protacanthopterygii</taxon>
        <taxon>Salmoniformes</taxon>
        <taxon>Salmonidae</taxon>
        <taxon>Salmoninae</taxon>
        <taxon>Oncorhynchus</taxon>
    </lineage>
</organism>
<dbReference type="Proteomes" id="UP000193380">
    <property type="component" value="Unassembled WGS sequence"/>
</dbReference>